<evidence type="ECO:0000313" key="3">
    <source>
        <dbReference type="Proteomes" id="UP000544110"/>
    </source>
</evidence>
<dbReference type="RefSeq" id="WP_179517387.1">
    <property type="nucleotide sequence ID" value="NZ_JACCAC010000001.1"/>
</dbReference>
<protein>
    <submittedName>
        <fullName evidence="2">Putative membrane-anchored protein</fullName>
    </submittedName>
</protein>
<reference evidence="2 3" key="1">
    <citation type="submission" date="2020-07" db="EMBL/GenBank/DDBJ databases">
        <title>Sequencing the genomes of 1000 actinobacteria strains.</title>
        <authorList>
            <person name="Klenk H.-P."/>
        </authorList>
    </citation>
    <scope>NUCLEOTIDE SEQUENCE [LARGE SCALE GENOMIC DNA]</scope>
    <source>
        <strain evidence="2 3">DSM 24552</strain>
    </source>
</reference>
<feature type="chain" id="PRO_5039481768" evidence="1">
    <location>
        <begin position="20"/>
        <end position="167"/>
    </location>
</feature>
<dbReference type="InterPro" id="IPR025833">
    <property type="entry name" value="GDYXXLXY"/>
</dbReference>
<keyword evidence="3" id="KW-1185">Reference proteome</keyword>
<evidence type="ECO:0000313" key="2">
    <source>
        <dbReference type="EMBL" id="NYG54839.1"/>
    </source>
</evidence>
<name>A0A7Y9URT4_9ACTN</name>
<keyword evidence="1" id="KW-0732">Signal</keyword>
<evidence type="ECO:0000256" key="1">
    <source>
        <dbReference type="SAM" id="SignalP"/>
    </source>
</evidence>
<gene>
    <name evidence="2" type="ORF">BJ989_001143</name>
</gene>
<proteinExistence type="predicted"/>
<dbReference type="EMBL" id="JACCAC010000001">
    <property type="protein sequence ID" value="NYG54839.1"/>
    <property type="molecule type" value="Genomic_DNA"/>
</dbReference>
<dbReference type="AlphaFoldDB" id="A0A7Y9URT4"/>
<dbReference type="Proteomes" id="UP000544110">
    <property type="component" value="Unassembled WGS sequence"/>
</dbReference>
<comment type="caution">
    <text evidence="2">The sequence shown here is derived from an EMBL/GenBank/DDBJ whole genome shotgun (WGS) entry which is preliminary data.</text>
</comment>
<sequence length="167" mass="17624">MSTLARAAVAALASLPLVAAGVAPQLSARLTGEEVLLRVAPVDPIDPFRGAYVDLDYPDLTTEGGSWPPSVDDGRSGAVYAVLEERPAADGLPATWALARWSRERPADGLYLACDDADWAVRCGIESWFVPQDEALRLERVLADTGALATVRVDGRGNAAITGLRAP</sequence>
<accession>A0A7Y9URT4</accession>
<dbReference type="Pfam" id="PF14345">
    <property type="entry name" value="GDYXXLXY"/>
    <property type="match status" value="1"/>
</dbReference>
<feature type="signal peptide" evidence="1">
    <location>
        <begin position="1"/>
        <end position="19"/>
    </location>
</feature>
<organism evidence="2 3">
    <name type="scientific">Nocardioides perillae</name>
    <dbReference type="NCBI Taxonomy" id="1119534"/>
    <lineage>
        <taxon>Bacteria</taxon>
        <taxon>Bacillati</taxon>
        <taxon>Actinomycetota</taxon>
        <taxon>Actinomycetes</taxon>
        <taxon>Propionibacteriales</taxon>
        <taxon>Nocardioidaceae</taxon>
        <taxon>Nocardioides</taxon>
    </lineage>
</organism>